<reference evidence="2" key="1">
    <citation type="submission" date="2023-07" db="EMBL/GenBank/DDBJ databases">
        <title>Sorghum-associated microbial communities from plants grown in Nebraska, USA.</title>
        <authorList>
            <person name="Schachtman D."/>
        </authorList>
    </citation>
    <scope>NUCLEOTIDE SEQUENCE</scope>
    <source>
        <strain evidence="2">DS3754</strain>
    </source>
</reference>
<evidence type="ECO:0000256" key="1">
    <source>
        <dbReference type="SAM" id="SignalP"/>
    </source>
</evidence>
<protein>
    <submittedName>
        <fullName evidence="2">Uncharacterized protein</fullName>
    </submittedName>
</protein>
<feature type="chain" id="PRO_5043790532" evidence="1">
    <location>
        <begin position="23"/>
        <end position="176"/>
    </location>
</feature>
<dbReference type="EMBL" id="JAUSRD010000013">
    <property type="protein sequence ID" value="MDP9895641.1"/>
    <property type="molecule type" value="Genomic_DNA"/>
</dbReference>
<comment type="caution">
    <text evidence="2">The sequence shown here is derived from an EMBL/GenBank/DDBJ whole genome shotgun (WGS) entry which is preliminary data.</text>
</comment>
<name>A0AAW8D2C7_9BURK</name>
<organism evidence="2 3">
    <name type="scientific">Variovorax boronicumulans</name>
    <dbReference type="NCBI Taxonomy" id="436515"/>
    <lineage>
        <taxon>Bacteria</taxon>
        <taxon>Pseudomonadati</taxon>
        <taxon>Pseudomonadota</taxon>
        <taxon>Betaproteobacteria</taxon>
        <taxon>Burkholderiales</taxon>
        <taxon>Comamonadaceae</taxon>
        <taxon>Variovorax</taxon>
    </lineage>
</organism>
<gene>
    <name evidence="2" type="ORF">J2W31_004768</name>
</gene>
<sequence length="176" mass="18786">MRRLVRLPVVALSLLVPLASTAGWTDGAGKPIPDTESMRSDGDFLAQLLITPDEAELRKAWSTASRAPTLRVTDSVKRGISSSAMLFLRGCAPNAVGQCDVVVEFFMITPSGQRVPAGGGPLWTSEPPAATLVLGSASMNFGFGPSNEAGLYSVQAKVMDRIAKRTLELWGRIRLD</sequence>
<evidence type="ECO:0000313" key="3">
    <source>
        <dbReference type="Proteomes" id="UP001242045"/>
    </source>
</evidence>
<dbReference type="RefSeq" id="WP_307686248.1">
    <property type="nucleotide sequence ID" value="NZ_JAUSRD010000013.1"/>
</dbReference>
<evidence type="ECO:0000313" key="2">
    <source>
        <dbReference type="EMBL" id="MDP9895641.1"/>
    </source>
</evidence>
<proteinExistence type="predicted"/>
<feature type="signal peptide" evidence="1">
    <location>
        <begin position="1"/>
        <end position="22"/>
    </location>
</feature>
<keyword evidence="1" id="KW-0732">Signal</keyword>
<dbReference type="Proteomes" id="UP001242045">
    <property type="component" value="Unassembled WGS sequence"/>
</dbReference>
<dbReference type="AlphaFoldDB" id="A0AAW8D2C7"/>
<accession>A0AAW8D2C7</accession>